<feature type="transmembrane region" description="Helical" evidence="1">
    <location>
        <begin position="54"/>
        <end position="78"/>
    </location>
</feature>
<sequence>MSERAIESNKDEDCSCKSKGLFYATCLCRLLELVVGIQVTLWHNSYVNQTNDMYLFLGYAATLRMCFTEPSVFSYLTLNMNCFFRHELKWATRDSDSTRRPLFPMLNPTDNGKCTAADSFKHGGPNFALR</sequence>
<evidence type="ECO:0000256" key="1">
    <source>
        <dbReference type="SAM" id="Phobius"/>
    </source>
</evidence>
<keyword evidence="1" id="KW-0472">Membrane</keyword>
<evidence type="ECO:0000313" key="3">
    <source>
        <dbReference type="Proteomes" id="UP000595140"/>
    </source>
</evidence>
<keyword evidence="1" id="KW-0812">Transmembrane</keyword>
<dbReference type="AlphaFoldDB" id="A0A484MFS9"/>
<accession>A0A484MFS9</accession>
<proteinExistence type="predicted"/>
<reference evidence="2 3" key="1">
    <citation type="submission" date="2018-04" db="EMBL/GenBank/DDBJ databases">
        <authorList>
            <person name="Vogel A."/>
        </authorList>
    </citation>
    <scope>NUCLEOTIDE SEQUENCE [LARGE SCALE GENOMIC DNA]</scope>
</reference>
<keyword evidence="3" id="KW-1185">Reference proteome</keyword>
<feature type="transmembrane region" description="Helical" evidence="1">
    <location>
        <begin position="21"/>
        <end position="42"/>
    </location>
</feature>
<dbReference type="EMBL" id="OOIL02003291">
    <property type="protein sequence ID" value="VFQ86968.1"/>
    <property type="molecule type" value="Genomic_DNA"/>
</dbReference>
<gene>
    <name evidence="2" type="ORF">CCAM_LOCUS28744</name>
</gene>
<dbReference type="Proteomes" id="UP000595140">
    <property type="component" value="Unassembled WGS sequence"/>
</dbReference>
<evidence type="ECO:0000313" key="2">
    <source>
        <dbReference type="EMBL" id="VFQ86968.1"/>
    </source>
</evidence>
<protein>
    <submittedName>
        <fullName evidence="2">Uncharacterized protein</fullName>
    </submittedName>
</protein>
<keyword evidence="1" id="KW-1133">Transmembrane helix</keyword>
<name>A0A484MFS9_9ASTE</name>
<organism evidence="2 3">
    <name type="scientific">Cuscuta campestris</name>
    <dbReference type="NCBI Taxonomy" id="132261"/>
    <lineage>
        <taxon>Eukaryota</taxon>
        <taxon>Viridiplantae</taxon>
        <taxon>Streptophyta</taxon>
        <taxon>Embryophyta</taxon>
        <taxon>Tracheophyta</taxon>
        <taxon>Spermatophyta</taxon>
        <taxon>Magnoliopsida</taxon>
        <taxon>eudicotyledons</taxon>
        <taxon>Gunneridae</taxon>
        <taxon>Pentapetalae</taxon>
        <taxon>asterids</taxon>
        <taxon>lamiids</taxon>
        <taxon>Solanales</taxon>
        <taxon>Convolvulaceae</taxon>
        <taxon>Cuscuteae</taxon>
        <taxon>Cuscuta</taxon>
        <taxon>Cuscuta subgen. Grammica</taxon>
        <taxon>Cuscuta sect. Cleistogrammica</taxon>
    </lineage>
</organism>